<dbReference type="KEGG" id="syc:syc2175_d"/>
<organism evidence="2 3">
    <name type="scientific">Synechococcus sp. (strain ATCC 27144 / PCC 6301 / SAUG 1402/1)</name>
    <name type="common">Anacystis nidulans</name>
    <dbReference type="NCBI Taxonomy" id="269084"/>
    <lineage>
        <taxon>Bacteria</taxon>
        <taxon>Bacillati</taxon>
        <taxon>Cyanobacteriota</taxon>
        <taxon>Cyanophyceae</taxon>
        <taxon>Synechococcales</taxon>
        <taxon>Synechococcaceae</taxon>
        <taxon>Synechococcus</taxon>
    </lineage>
</organism>
<dbReference type="InterPro" id="IPR010982">
    <property type="entry name" value="Lambda_DNA-bd_dom_sf"/>
</dbReference>
<dbReference type="Proteomes" id="UP000001175">
    <property type="component" value="Chromosome"/>
</dbReference>
<accession>A0A0H3K506</accession>
<protein>
    <recommendedName>
        <fullName evidence="1">HTH cro/C1-type domain-containing protein</fullName>
    </recommendedName>
</protein>
<proteinExistence type="predicted"/>
<dbReference type="RefSeq" id="WP_011244485.1">
    <property type="nucleotide sequence ID" value="NC_006576.1"/>
</dbReference>
<evidence type="ECO:0000313" key="3">
    <source>
        <dbReference type="Proteomes" id="UP000001175"/>
    </source>
</evidence>
<dbReference type="SUPFAM" id="SSF47413">
    <property type="entry name" value="lambda repressor-like DNA-binding domains"/>
    <property type="match status" value="1"/>
</dbReference>
<evidence type="ECO:0000259" key="1">
    <source>
        <dbReference type="PROSITE" id="PS50943"/>
    </source>
</evidence>
<evidence type="ECO:0000313" key="2">
    <source>
        <dbReference type="EMBL" id="BAD80365.1"/>
    </source>
</evidence>
<dbReference type="CDD" id="cd00093">
    <property type="entry name" value="HTH_XRE"/>
    <property type="match status" value="1"/>
</dbReference>
<dbReference type="SMART" id="SM00530">
    <property type="entry name" value="HTH_XRE"/>
    <property type="match status" value="1"/>
</dbReference>
<dbReference type="EMBL" id="AP008231">
    <property type="protein sequence ID" value="BAD80365.1"/>
    <property type="molecule type" value="Genomic_DNA"/>
</dbReference>
<name>A0A0H3K506_SYNP6</name>
<dbReference type="Pfam" id="PF13560">
    <property type="entry name" value="HTH_31"/>
    <property type="match status" value="1"/>
</dbReference>
<gene>
    <name evidence="2" type="ordered locus">syc2175_d</name>
</gene>
<dbReference type="AlphaFoldDB" id="A0A0H3K506"/>
<feature type="domain" description="HTH cro/C1-type" evidence="1">
    <location>
        <begin position="45"/>
        <end position="72"/>
    </location>
</feature>
<dbReference type="GO" id="GO:0003677">
    <property type="term" value="F:DNA binding"/>
    <property type="evidence" value="ECO:0007669"/>
    <property type="project" value="InterPro"/>
</dbReference>
<dbReference type="GeneID" id="72430792"/>
<dbReference type="InterPro" id="IPR001387">
    <property type="entry name" value="Cro/C1-type_HTH"/>
</dbReference>
<dbReference type="PROSITE" id="PS50943">
    <property type="entry name" value="HTH_CROC1"/>
    <property type="match status" value="1"/>
</dbReference>
<reference evidence="2 3" key="1">
    <citation type="journal article" date="2007" name="Photosyn. Res.">
        <title>Complete nucleotide sequence of the freshwater unicellular cyanobacterium Synechococcus elongatus PCC 6301 chromosome: gene content and organization.</title>
        <authorList>
            <person name="Sugita C."/>
            <person name="Ogata K."/>
            <person name="Shikata M."/>
            <person name="Jikuya H."/>
            <person name="Takano J."/>
            <person name="Furumichi M."/>
            <person name="Kanehisa M."/>
            <person name="Omata T."/>
            <person name="Sugiura M."/>
            <person name="Sugita M."/>
        </authorList>
    </citation>
    <scope>NUCLEOTIDE SEQUENCE [LARGE SCALE GENOMIC DNA]</scope>
    <source>
        <strain evidence="3">ATCC 27144 / PCC 6301 / SAUG 1402/1</strain>
    </source>
</reference>
<sequence>MPSSNFEIDSQQRALRLARLVQQIRANLAGRSLRPFADMLPAPENLSKRKLSRLLGVSPTLINKYESGEIDPWEIRWGLMRRLARLAELSLEQLDATLSGDETFTQPELEQRSVPPHELISSIRGALDRLEASLEHVQGDESREYLVPWFGRYLRTLLADQARESRKTLSELTDALIAALPSTDADRSALLRKVFEGQAELTDRQIEVECVALAAALSEVIEVPVTAGQLLALLPDAEMRSQLEASGSGQEGE</sequence>